<gene>
    <name evidence="2" type="ORF">RISK_003012</name>
</gene>
<proteinExistence type="predicted"/>
<organism evidence="2 3">
    <name type="scientific">Rhodopirellula islandica</name>
    <dbReference type="NCBI Taxonomy" id="595434"/>
    <lineage>
        <taxon>Bacteria</taxon>
        <taxon>Pseudomonadati</taxon>
        <taxon>Planctomycetota</taxon>
        <taxon>Planctomycetia</taxon>
        <taxon>Pirellulales</taxon>
        <taxon>Pirellulaceae</taxon>
        <taxon>Rhodopirellula</taxon>
    </lineage>
</organism>
<dbReference type="OrthoDB" id="9809155at2"/>
<dbReference type="InterPro" id="IPR035093">
    <property type="entry name" value="RelE/ParE_toxin_dom_sf"/>
</dbReference>
<keyword evidence="3" id="KW-1185">Reference proteome</keyword>
<dbReference type="STRING" id="595434.RISK_003012"/>
<evidence type="ECO:0000256" key="1">
    <source>
        <dbReference type="ARBA" id="ARBA00022649"/>
    </source>
</evidence>
<evidence type="ECO:0000313" key="3">
    <source>
        <dbReference type="Proteomes" id="UP000036367"/>
    </source>
</evidence>
<dbReference type="Pfam" id="PF05016">
    <property type="entry name" value="ParE_toxin"/>
    <property type="match status" value="1"/>
</dbReference>
<dbReference type="InterPro" id="IPR007712">
    <property type="entry name" value="RelE/ParE_toxin"/>
</dbReference>
<dbReference type="EMBL" id="LECT01000025">
    <property type="protein sequence ID" value="KLU04744.1"/>
    <property type="molecule type" value="Genomic_DNA"/>
</dbReference>
<dbReference type="Proteomes" id="UP000036367">
    <property type="component" value="Unassembled WGS sequence"/>
</dbReference>
<dbReference type="PATRIC" id="fig|595434.4.peg.2873"/>
<dbReference type="Gene3D" id="3.30.2310.20">
    <property type="entry name" value="RelE-like"/>
    <property type="match status" value="1"/>
</dbReference>
<reference evidence="2" key="1">
    <citation type="submission" date="2015-05" db="EMBL/GenBank/DDBJ databases">
        <title>Permanent draft genome of Rhodopirellula islandicus K833.</title>
        <authorList>
            <person name="Kizina J."/>
            <person name="Richter M."/>
            <person name="Glockner F.O."/>
            <person name="Harder J."/>
        </authorList>
    </citation>
    <scope>NUCLEOTIDE SEQUENCE [LARGE SCALE GENOMIC DNA]</scope>
    <source>
        <strain evidence="2">K833</strain>
    </source>
</reference>
<keyword evidence="1" id="KW-1277">Toxin-antitoxin system</keyword>
<protein>
    <submittedName>
        <fullName evidence="2">Plasmid stabilization system protein</fullName>
    </submittedName>
</protein>
<accession>A0A0J1EGS9</accession>
<dbReference type="AlphaFoldDB" id="A0A0J1EGS9"/>
<comment type="caution">
    <text evidence="2">The sequence shown here is derived from an EMBL/GenBank/DDBJ whole genome shotgun (WGS) entry which is preliminary data.</text>
</comment>
<dbReference type="RefSeq" id="WP_047814600.1">
    <property type="nucleotide sequence ID" value="NZ_LECT01000025.1"/>
</dbReference>
<evidence type="ECO:0000313" key="2">
    <source>
        <dbReference type="EMBL" id="KLU04744.1"/>
    </source>
</evidence>
<sequence length="98" mass="11301">MWHLSYRPEIEDDVCEAAAWYDDKRAGLGDEFVAEYASAIRRIQDNPLLFAIAESGLRPCRLKRFPYIIHFRVEGSDILVVALMGSGRDESSFIHRNR</sequence>
<name>A0A0J1EGS9_RHOIS</name>